<accession>A0A5E4UGE6</accession>
<evidence type="ECO:0000259" key="4">
    <source>
        <dbReference type="PROSITE" id="PS50206"/>
    </source>
</evidence>
<dbReference type="PANTHER" id="PTHR11364">
    <property type="entry name" value="THIOSULFATE SULFERTANSFERASE"/>
    <property type="match status" value="1"/>
</dbReference>
<dbReference type="RefSeq" id="WP_150690343.1">
    <property type="nucleotide sequence ID" value="NZ_CABPSJ010000002.1"/>
</dbReference>
<keyword evidence="1 3" id="KW-0808">Transferase</keyword>
<evidence type="ECO:0000313" key="6">
    <source>
        <dbReference type="Proteomes" id="UP000337189"/>
    </source>
</evidence>
<protein>
    <recommendedName>
        <fullName evidence="3">Sulfurtransferase</fullName>
    </recommendedName>
</protein>
<evidence type="ECO:0000313" key="5">
    <source>
        <dbReference type="EMBL" id="VVD99095.1"/>
    </source>
</evidence>
<sequence length="294" mass="31464">MIHTHFTTLISPQNLDALMQTAAGGGAPVVIFDCRFDLVNPAAGEAAYVDGHIFGAFYAHLERDLSGKTTGKNGRHPLPDRDALVRYLADCGLSNGQQAVAYDAQGGRYAARLWWLLRWLGHESVAVLDGGLQAWEAAGFKLDAAPPETPPAGDFSPGEPLATTADAAAVERNLTSHERLVIDARAADRYRGENETIDPIGGHIPGAVNRCFEDNLGPDGRFKPAATLREAFMQVIGKDRQPERVISQCGSGVTACHNLLAMEVAGLHGASLYPGSWSEWCADKRRPVATGAQP</sequence>
<dbReference type="OrthoDB" id="9781034at2"/>
<dbReference type="InterPro" id="IPR045078">
    <property type="entry name" value="TST/MPST-like"/>
</dbReference>
<proteinExistence type="predicted"/>
<dbReference type="PROSITE" id="PS00683">
    <property type="entry name" value="RHODANESE_2"/>
    <property type="match status" value="1"/>
</dbReference>
<dbReference type="GO" id="GO:0004792">
    <property type="term" value="F:thiosulfate-cyanide sulfurtransferase activity"/>
    <property type="evidence" value="ECO:0007669"/>
    <property type="project" value="InterPro"/>
</dbReference>
<dbReference type="SUPFAM" id="SSF52821">
    <property type="entry name" value="Rhodanese/Cell cycle control phosphatase"/>
    <property type="match status" value="2"/>
</dbReference>
<dbReference type="CDD" id="cd01448">
    <property type="entry name" value="TST_Repeat_1"/>
    <property type="match status" value="1"/>
</dbReference>
<dbReference type="CDD" id="cd01449">
    <property type="entry name" value="TST_Repeat_2"/>
    <property type="match status" value="1"/>
</dbReference>
<organism evidence="5 6">
    <name type="scientific">Pandoraea communis</name>
    <dbReference type="NCBI Taxonomy" id="2508297"/>
    <lineage>
        <taxon>Bacteria</taxon>
        <taxon>Pseudomonadati</taxon>
        <taxon>Pseudomonadota</taxon>
        <taxon>Betaproteobacteria</taxon>
        <taxon>Burkholderiales</taxon>
        <taxon>Burkholderiaceae</taxon>
        <taxon>Pandoraea</taxon>
    </lineage>
</organism>
<evidence type="ECO:0000256" key="1">
    <source>
        <dbReference type="ARBA" id="ARBA00022679"/>
    </source>
</evidence>
<name>A0A5E4UGE6_9BURK</name>
<dbReference type="InterPro" id="IPR036873">
    <property type="entry name" value="Rhodanese-like_dom_sf"/>
</dbReference>
<evidence type="ECO:0000256" key="3">
    <source>
        <dbReference type="RuleBase" id="RU000507"/>
    </source>
</evidence>
<dbReference type="AlphaFoldDB" id="A0A5E4UGE6"/>
<dbReference type="InterPro" id="IPR001763">
    <property type="entry name" value="Rhodanese-like_dom"/>
</dbReference>
<feature type="domain" description="Rhodanese" evidence="4">
    <location>
        <begin position="25"/>
        <end position="144"/>
    </location>
</feature>
<dbReference type="PROSITE" id="PS50206">
    <property type="entry name" value="RHODANESE_3"/>
    <property type="match status" value="2"/>
</dbReference>
<keyword evidence="5" id="KW-0670">Pyruvate</keyword>
<dbReference type="Proteomes" id="UP000337189">
    <property type="component" value="Unassembled WGS sequence"/>
</dbReference>
<reference evidence="5 6" key="1">
    <citation type="submission" date="2019-08" db="EMBL/GenBank/DDBJ databases">
        <authorList>
            <person name="Peeters C."/>
        </authorList>
    </citation>
    <scope>NUCLEOTIDE SEQUENCE [LARGE SCALE GENOMIC DNA]</scope>
    <source>
        <strain evidence="5 6">LMG 31110</strain>
    </source>
</reference>
<dbReference type="Pfam" id="PF00581">
    <property type="entry name" value="Rhodanese"/>
    <property type="match status" value="2"/>
</dbReference>
<dbReference type="EMBL" id="CABPSJ010000002">
    <property type="protein sequence ID" value="VVD99095.1"/>
    <property type="molecule type" value="Genomic_DNA"/>
</dbReference>
<gene>
    <name evidence="5" type="ORF">PCO31110_02048</name>
</gene>
<dbReference type="SMART" id="SM00450">
    <property type="entry name" value="RHOD"/>
    <property type="match status" value="2"/>
</dbReference>
<dbReference type="Gene3D" id="3.40.250.10">
    <property type="entry name" value="Rhodanese-like domain"/>
    <property type="match status" value="2"/>
</dbReference>
<feature type="domain" description="Rhodanese" evidence="4">
    <location>
        <begin position="175"/>
        <end position="289"/>
    </location>
</feature>
<dbReference type="InterPro" id="IPR001307">
    <property type="entry name" value="Thiosulphate_STrfase_CS"/>
</dbReference>
<dbReference type="PANTHER" id="PTHR11364:SF27">
    <property type="entry name" value="SULFURTRANSFERASE"/>
    <property type="match status" value="1"/>
</dbReference>
<keyword evidence="2" id="KW-0677">Repeat</keyword>
<evidence type="ECO:0000256" key="2">
    <source>
        <dbReference type="ARBA" id="ARBA00022737"/>
    </source>
</evidence>